<dbReference type="GO" id="GO:0009229">
    <property type="term" value="P:thiamine diphosphate biosynthetic process"/>
    <property type="evidence" value="ECO:0007669"/>
    <property type="project" value="UniProtKB-UniRule"/>
</dbReference>
<dbReference type="GO" id="GO:0006772">
    <property type="term" value="P:thiamine metabolic process"/>
    <property type="evidence" value="ECO:0007669"/>
    <property type="project" value="InterPro"/>
</dbReference>
<keyword evidence="4 5" id="KW-0067">ATP-binding</keyword>
<keyword evidence="3 5" id="KW-0418">Kinase</keyword>
<dbReference type="InterPro" id="IPR002575">
    <property type="entry name" value="Aminoglycoside_PTrfase"/>
</dbReference>
<evidence type="ECO:0000256" key="5">
    <source>
        <dbReference type="HAMAP-Rule" id="MF_01604"/>
    </source>
</evidence>
<evidence type="ECO:0000313" key="8">
    <source>
        <dbReference type="Proteomes" id="UP000596176"/>
    </source>
</evidence>
<evidence type="ECO:0000256" key="3">
    <source>
        <dbReference type="ARBA" id="ARBA00022777"/>
    </source>
</evidence>
<comment type="similarity">
    <text evidence="5">Belongs to the thiamine kinase family.</text>
</comment>
<proteinExistence type="inferred from homology"/>
<comment type="catalytic activity">
    <reaction evidence="5">
        <text>thiamine + ATP = thiamine phosphate + ADP + H(+)</text>
        <dbReference type="Rhea" id="RHEA:12012"/>
        <dbReference type="ChEBI" id="CHEBI:15378"/>
        <dbReference type="ChEBI" id="CHEBI:18385"/>
        <dbReference type="ChEBI" id="CHEBI:30616"/>
        <dbReference type="ChEBI" id="CHEBI:37575"/>
        <dbReference type="ChEBI" id="CHEBI:456216"/>
        <dbReference type="EC" id="2.7.1.89"/>
    </reaction>
</comment>
<dbReference type="AlphaFoldDB" id="A0A7U0N6X5"/>
<comment type="function">
    <text evidence="5">Catalyzes the phosphorylation of thiamine to thiamine phosphate.</text>
</comment>
<dbReference type="Gene3D" id="3.90.1200.10">
    <property type="match status" value="1"/>
</dbReference>
<dbReference type="EC" id="2.7.1.89" evidence="5"/>
<sequence length="289" mass="33241">MAPLHTEAALRRLIENQLPAVKTAGCRFSPVQGLTGESWRIEGEGVQLLARQQSAEKSALGVSRRREARMLCRAGKGIGPQVLAQNNQWIILQWLNGDVVTEVGFARLNECGDLAELMAGLHRQPLSGYSLDLQRQFAHYWPQLDPQRLTPAWLRLHQHFLHRRPPTPLKRAPLHMDIHPGNLIADGDRLRLIDWEYAADGDIALDIAALFRGNAWTPADQQRYLQHYVRTGYSDLPLLRAQVQRWLPWVDYLMLLWFEVRWQQTGDPEFLRWGAVLHRRFCLISPCSE</sequence>
<dbReference type="InterPro" id="IPR011009">
    <property type="entry name" value="Kinase-like_dom_sf"/>
</dbReference>
<dbReference type="Pfam" id="PF01636">
    <property type="entry name" value="APH"/>
    <property type="match status" value="1"/>
</dbReference>
<gene>
    <name evidence="5" type="primary">thiK</name>
    <name evidence="7" type="ORF">JKX24_00460</name>
</gene>
<keyword evidence="2 5" id="KW-0547">Nucleotide-binding</keyword>
<evidence type="ECO:0000313" key="7">
    <source>
        <dbReference type="EMBL" id="QQX53542.1"/>
    </source>
</evidence>
<dbReference type="EMBL" id="CP068391">
    <property type="protein sequence ID" value="QQX53542.1"/>
    <property type="molecule type" value="Genomic_DNA"/>
</dbReference>
<evidence type="ECO:0000256" key="1">
    <source>
        <dbReference type="ARBA" id="ARBA00022679"/>
    </source>
</evidence>
<dbReference type="HAMAP" id="MF_01604">
    <property type="entry name" value="Thiamine_kinase"/>
    <property type="match status" value="1"/>
</dbReference>
<evidence type="ECO:0000256" key="4">
    <source>
        <dbReference type="ARBA" id="ARBA00022840"/>
    </source>
</evidence>
<keyword evidence="1 5" id="KW-0808">Transferase</keyword>
<evidence type="ECO:0000259" key="6">
    <source>
        <dbReference type="Pfam" id="PF01636"/>
    </source>
</evidence>
<feature type="domain" description="Aminoglycoside phosphotransferase" evidence="6">
    <location>
        <begin position="79"/>
        <end position="232"/>
    </location>
</feature>
<dbReference type="SUPFAM" id="SSF56112">
    <property type="entry name" value="Protein kinase-like (PK-like)"/>
    <property type="match status" value="1"/>
</dbReference>
<accession>A0A7U0N6X5</accession>
<protein>
    <recommendedName>
        <fullName evidence="5">Thiamine kinase</fullName>
        <ecNumber evidence="5">2.7.1.89</ecNumber>
    </recommendedName>
</protein>
<dbReference type="RefSeq" id="WP_207977743.1">
    <property type="nucleotide sequence ID" value="NZ_CP068391.1"/>
</dbReference>
<reference evidence="7 8" key="1">
    <citation type="submission" date="2021-01" db="EMBL/GenBank/DDBJ databases">
        <title>Chromosome sequence of Serratia proteamaculans strain 94 rif-r, isolated from spoiled beef.</title>
        <authorList>
            <person name="Zaytseva Y.V."/>
            <person name="Iablokov S.N."/>
            <person name="Klyukina A."/>
        </authorList>
    </citation>
    <scope>NUCLEOTIDE SEQUENCE [LARGE SCALE GENOMIC DNA]</scope>
    <source>
        <strain evidence="7 8">94 rif-r</strain>
    </source>
</reference>
<dbReference type="UniPathway" id="UPA00060">
    <property type="reaction ID" value="UER00596"/>
</dbReference>
<dbReference type="InterPro" id="IPR014093">
    <property type="entry name" value="Thiamine_kinase"/>
</dbReference>
<organism evidence="7 8">
    <name type="scientific">Serratia proteamaculans</name>
    <dbReference type="NCBI Taxonomy" id="28151"/>
    <lineage>
        <taxon>Bacteria</taxon>
        <taxon>Pseudomonadati</taxon>
        <taxon>Pseudomonadota</taxon>
        <taxon>Gammaproteobacteria</taxon>
        <taxon>Enterobacterales</taxon>
        <taxon>Yersiniaceae</taxon>
        <taxon>Serratia</taxon>
    </lineage>
</organism>
<comment type="pathway">
    <text evidence="5">Cofactor biosynthesis; thiamine diphosphate biosynthesis; thiamine phosphate from thiamine: step 1/1.</text>
</comment>
<evidence type="ECO:0000256" key="2">
    <source>
        <dbReference type="ARBA" id="ARBA00022741"/>
    </source>
</evidence>
<name>A0A7U0N6X5_SERPR</name>
<dbReference type="Proteomes" id="UP000596176">
    <property type="component" value="Chromosome"/>
</dbReference>
<dbReference type="GO" id="GO:0005524">
    <property type="term" value="F:ATP binding"/>
    <property type="evidence" value="ECO:0007669"/>
    <property type="project" value="UniProtKB-KW"/>
</dbReference>
<dbReference type="GO" id="GO:0019165">
    <property type="term" value="F:thiamine kinase activity"/>
    <property type="evidence" value="ECO:0007669"/>
    <property type="project" value="UniProtKB-UniRule"/>
</dbReference>